<evidence type="ECO:0000256" key="3">
    <source>
        <dbReference type="ARBA" id="ARBA00022723"/>
    </source>
</evidence>
<keyword evidence="2" id="KW-0597">Phosphoprotein</keyword>
<evidence type="ECO:0000256" key="2">
    <source>
        <dbReference type="ARBA" id="ARBA00022553"/>
    </source>
</evidence>
<feature type="domain" description="RING-type" evidence="11">
    <location>
        <begin position="16"/>
        <end position="59"/>
    </location>
</feature>
<dbReference type="InterPro" id="IPR013083">
    <property type="entry name" value="Znf_RING/FYVE/PHD"/>
</dbReference>
<keyword evidence="6" id="KW-0862">Zinc</keyword>
<dbReference type="InterPro" id="IPR011042">
    <property type="entry name" value="6-blade_b-propeller_TolB-like"/>
</dbReference>
<evidence type="ECO:0000256" key="1">
    <source>
        <dbReference type="ARBA" id="ARBA00008518"/>
    </source>
</evidence>
<dbReference type="PROSITE" id="PS50194">
    <property type="entry name" value="FILAMIN_REPEAT"/>
    <property type="match status" value="1"/>
</dbReference>
<dbReference type="SUPFAM" id="SSF57845">
    <property type="entry name" value="B-box zinc-binding domain"/>
    <property type="match status" value="1"/>
</dbReference>
<dbReference type="InterPro" id="IPR027370">
    <property type="entry name" value="Znf-RING_euk"/>
</dbReference>
<organism evidence="13 14">
    <name type="scientific">Stylophora pistillata</name>
    <name type="common">Smooth cauliflower coral</name>
    <dbReference type="NCBI Taxonomy" id="50429"/>
    <lineage>
        <taxon>Eukaryota</taxon>
        <taxon>Metazoa</taxon>
        <taxon>Cnidaria</taxon>
        <taxon>Anthozoa</taxon>
        <taxon>Hexacorallia</taxon>
        <taxon>Scleractinia</taxon>
        <taxon>Astrocoeniina</taxon>
        <taxon>Pocilloporidae</taxon>
        <taxon>Stylophora</taxon>
    </lineage>
</organism>
<dbReference type="PROSITE" id="PS00518">
    <property type="entry name" value="ZF_RING_1"/>
    <property type="match status" value="1"/>
</dbReference>
<dbReference type="PANTHER" id="PTHR25462:SF296">
    <property type="entry name" value="MEIOTIC P26, ISOFORM F"/>
    <property type="match status" value="1"/>
</dbReference>
<dbReference type="Pfam" id="PF17170">
    <property type="entry name" value="DUF5128"/>
    <property type="match status" value="1"/>
</dbReference>
<feature type="repeat" description="NHL" evidence="9">
    <location>
        <begin position="476"/>
        <end position="519"/>
    </location>
</feature>
<evidence type="ECO:0000259" key="12">
    <source>
        <dbReference type="PROSITE" id="PS50119"/>
    </source>
</evidence>
<keyword evidence="4" id="KW-0677">Repeat</keyword>
<feature type="domain" description="B box-type" evidence="12">
    <location>
        <begin position="92"/>
        <end position="139"/>
    </location>
</feature>
<keyword evidence="5 7" id="KW-0863">Zinc-finger</keyword>
<dbReference type="GO" id="GO:0008270">
    <property type="term" value="F:zinc ion binding"/>
    <property type="evidence" value="ECO:0007669"/>
    <property type="project" value="UniProtKB-KW"/>
</dbReference>
<evidence type="ECO:0000256" key="8">
    <source>
        <dbReference type="PROSITE-ProRule" id="PRU00087"/>
    </source>
</evidence>
<dbReference type="SUPFAM" id="SSF63829">
    <property type="entry name" value="Calcium-dependent phosphotriesterase"/>
    <property type="match status" value="1"/>
</dbReference>
<reference evidence="14" key="1">
    <citation type="journal article" date="2017" name="bioRxiv">
        <title>Comparative analysis of the genomes of Stylophora pistillata and Acropora digitifera provides evidence for extensive differences between species of corals.</title>
        <authorList>
            <person name="Voolstra C.R."/>
            <person name="Li Y."/>
            <person name="Liew Y.J."/>
            <person name="Baumgarten S."/>
            <person name="Zoccola D."/>
            <person name="Flot J.-F."/>
            <person name="Tambutte S."/>
            <person name="Allemand D."/>
            <person name="Aranda M."/>
        </authorList>
    </citation>
    <scope>NUCLEOTIDE SEQUENCE [LARGE SCALE GENOMIC DNA]</scope>
</reference>
<comment type="similarity">
    <text evidence="1">Belongs to the TRIM/RBCC family.</text>
</comment>
<feature type="domain" description="B box-type" evidence="12">
    <location>
        <begin position="152"/>
        <end position="195"/>
    </location>
</feature>
<dbReference type="Proteomes" id="UP000225706">
    <property type="component" value="Unassembled WGS sequence"/>
</dbReference>
<dbReference type="Gene3D" id="3.30.160.60">
    <property type="entry name" value="Classic Zinc Finger"/>
    <property type="match status" value="1"/>
</dbReference>
<dbReference type="Gene3D" id="2.120.10.30">
    <property type="entry name" value="TolB, C-terminal domain"/>
    <property type="match status" value="2"/>
</dbReference>
<feature type="repeat" description="NHL" evidence="9">
    <location>
        <begin position="570"/>
        <end position="617"/>
    </location>
</feature>
<dbReference type="PROSITE" id="PS50089">
    <property type="entry name" value="ZF_RING_2"/>
    <property type="match status" value="1"/>
</dbReference>
<dbReference type="InterPro" id="IPR017868">
    <property type="entry name" value="Filamin/ABP280_repeat-like"/>
</dbReference>
<evidence type="ECO:0000256" key="9">
    <source>
        <dbReference type="PROSITE-ProRule" id="PRU00504"/>
    </source>
</evidence>
<dbReference type="CDD" id="cd05819">
    <property type="entry name" value="NHL"/>
    <property type="match status" value="1"/>
</dbReference>
<dbReference type="FunFam" id="2.120.10.30:FF:000037">
    <property type="entry name" value="Uncharacterized protein, isoform E"/>
    <property type="match status" value="1"/>
</dbReference>
<dbReference type="Gene3D" id="2.60.40.10">
    <property type="entry name" value="Immunoglobulins"/>
    <property type="match status" value="1"/>
</dbReference>
<dbReference type="AlphaFoldDB" id="A0A2B4S4M0"/>
<dbReference type="Pfam" id="PF00630">
    <property type="entry name" value="Filamin"/>
    <property type="match status" value="1"/>
</dbReference>
<accession>A0A2B4S4M0</accession>
<dbReference type="Pfam" id="PF00643">
    <property type="entry name" value="zf-B_box"/>
    <property type="match status" value="1"/>
</dbReference>
<evidence type="ECO:0000259" key="11">
    <source>
        <dbReference type="PROSITE" id="PS50089"/>
    </source>
</evidence>
<keyword evidence="14" id="KW-1185">Reference proteome</keyword>
<gene>
    <name evidence="13" type="primary">trim71</name>
    <name evidence="13" type="ORF">AWC38_SpisGene11987</name>
</gene>
<dbReference type="OrthoDB" id="342730at2759"/>
<dbReference type="InterPro" id="IPR001841">
    <property type="entry name" value="Znf_RING"/>
</dbReference>
<comment type="caution">
    <text evidence="13">The sequence shown here is derived from an EMBL/GenBank/DDBJ whole genome shotgun (WGS) entry which is preliminary data.</text>
</comment>
<dbReference type="Pfam" id="PF01436">
    <property type="entry name" value="NHL"/>
    <property type="match status" value="2"/>
</dbReference>
<dbReference type="InterPro" id="IPR047153">
    <property type="entry name" value="TRIM45/56/19-like"/>
</dbReference>
<dbReference type="SMART" id="SM00184">
    <property type="entry name" value="RING"/>
    <property type="match status" value="1"/>
</dbReference>
<evidence type="ECO:0000313" key="13">
    <source>
        <dbReference type="EMBL" id="PFX23462.1"/>
    </source>
</evidence>
<dbReference type="SUPFAM" id="SSF81296">
    <property type="entry name" value="E set domains"/>
    <property type="match status" value="1"/>
</dbReference>
<keyword evidence="3" id="KW-0479">Metal-binding</keyword>
<dbReference type="InterPro" id="IPR001298">
    <property type="entry name" value="Filamin/ABP280_rpt"/>
</dbReference>
<dbReference type="PROSITE" id="PS50119">
    <property type="entry name" value="ZF_BBOX"/>
    <property type="match status" value="2"/>
</dbReference>
<name>A0A2B4S4M0_STYPI</name>
<evidence type="ECO:0000256" key="10">
    <source>
        <dbReference type="SAM" id="Coils"/>
    </source>
</evidence>
<dbReference type="Pfam" id="PF13445">
    <property type="entry name" value="zf-RING_UBOX"/>
    <property type="match status" value="1"/>
</dbReference>
<evidence type="ECO:0000313" key="14">
    <source>
        <dbReference type="Proteomes" id="UP000225706"/>
    </source>
</evidence>
<feature type="coiled-coil region" evidence="10">
    <location>
        <begin position="210"/>
        <end position="244"/>
    </location>
</feature>
<dbReference type="InterPro" id="IPR017907">
    <property type="entry name" value="Znf_RING_CS"/>
</dbReference>
<dbReference type="InterPro" id="IPR014756">
    <property type="entry name" value="Ig_E-set"/>
</dbReference>
<dbReference type="EMBL" id="LSMT01000207">
    <property type="protein sequence ID" value="PFX23462.1"/>
    <property type="molecule type" value="Genomic_DNA"/>
</dbReference>
<dbReference type="Gene3D" id="3.30.40.10">
    <property type="entry name" value="Zinc/RING finger domain, C3HC4 (zinc finger)"/>
    <property type="match status" value="1"/>
</dbReference>
<protein>
    <submittedName>
        <fullName evidence="13">E3 ubiquitin-protein ligase TRIM71</fullName>
    </submittedName>
</protein>
<keyword evidence="10" id="KW-0175">Coiled coil</keyword>
<evidence type="ECO:0000256" key="6">
    <source>
        <dbReference type="ARBA" id="ARBA00022833"/>
    </source>
</evidence>
<dbReference type="SMART" id="SM00557">
    <property type="entry name" value="IG_FLMN"/>
    <property type="match status" value="1"/>
</dbReference>
<evidence type="ECO:0000256" key="5">
    <source>
        <dbReference type="ARBA" id="ARBA00022771"/>
    </source>
</evidence>
<dbReference type="SUPFAM" id="SSF57850">
    <property type="entry name" value="RING/U-box"/>
    <property type="match status" value="1"/>
</dbReference>
<dbReference type="SMART" id="SM00336">
    <property type="entry name" value="BBOX"/>
    <property type="match status" value="2"/>
</dbReference>
<sequence>MDIKALLDSLNEEVSCSVCLTTFTDPKQLPCLHSFCLHCLAGIQRNSGRHDVITCPECRKESQVPEGNLQHLPTNFRINSLLDVLAIKECSSTGVKCGNCDKRRVQSFYCFQCYAFWCEECITAHNLLKANKYHRVLALKDFEDQDIKDALKRPEFCSRQGHEKKELEYFCVKCEEAVCSSCVVTAHDGHAKVPLEEAANEKKLQAVATIESNKAKAQRIRNEISKLDETCQNIEAKVAKIKRSAQQFAESMIAVIEAKKQEIFNESDHEAQQSLERLRIQRIEMEQKVKIIETAVRKSETLLKRSTDAELAKIDKTMNTVMRKEVVDEREEIDCDFETLRRFIFEENEALKAKTIHEGIGRVFTFETKTVQSTAEGKGLTKVIVGIEANFVLTTKNAKGQQCYEKRDRVTVQLKTQQGHDCATEVRVKDNYDGSYKVSYFAKETGRCLTEVKVNEEEVRGSPFSVQVSPRQFRPVLCFGQQGSSPGTFSGPRGVAVNEQDEIAVTEVNNNRVQVFSSDGTYLRSIGSKGNMQGKFNCPAGIAFDKNNNIIVADNGNHRVQLFSEKGEYLSQFAGIGNLDHQPLDPQGLSVESDGNIIIADSVSDAGEHCIKVFNRNGSFLYKFGKKGEGDGEFNFPCCLSVNKAGHLMVCDAINHRVQVFDLGGKFITKFGSEGENIGEFDRPASTAVLSDG</sequence>
<dbReference type="InterPro" id="IPR013783">
    <property type="entry name" value="Ig-like_fold"/>
</dbReference>
<evidence type="ECO:0000256" key="4">
    <source>
        <dbReference type="ARBA" id="ARBA00022737"/>
    </source>
</evidence>
<dbReference type="InterPro" id="IPR001258">
    <property type="entry name" value="NHL_repeat"/>
</dbReference>
<feature type="repeat" description="NHL" evidence="9">
    <location>
        <begin position="523"/>
        <end position="566"/>
    </location>
</feature>
<feature type="repeat" description="NHL" evidence="9">
    <location>
        <begin position="621"/>
        <end position="664"/>
    </location>
</feature>
<proteinExistence type="inferred from homology"/>
<feature type="repeat" description="Filamin" evidence="8">
    <location>
        <begin position="365"/>
        <end position="468"/>
    </location>
</feature>
<dbReference type="PANTHER" id="PTHR25462">
    <property type="entry name" value="BONUS, ISOFORM C-RELATED"/>
    <property type="match status" value="1"/>
</dbReference>
<evidence type="ECO:0000256" key="7">
    <source>
        <dbReference type="PROSITE-ProRule" id="PRU00024"/>
    </source>
</evidence>
<dbReference type="InterPro" id="IPR000315">
    <property type="entry name" value="Znf_B-box"/>
</dbReference>
<dbReference type="PROSITE" id="PS51125">
    <property type="entry name" value="NHL"/>
    <property type="match status" value="4"/>
</dbReference>